<dbReference type="Proteomes" id="UP001447842">
    <property type="component" value="Chromosome"/>
</dbReference>
<sequence>MQGPNPTPMLSGIDALYYFAQSGAFYDRFFESIMEKIEEKKAYFDSLNFAYENSDIIIPINGIDMIYSGAGRDGFQWFGHEFFRAGFKDSEKNPSIHNIRIQLNAVGIYTLGIKSLIEYINSKLLDEVTSGYYPITRIDLNTFVQHDFKYLRKEYILSKKKNHSANISERSSGYELETYYVGKKPFLLRIYNKKAEMKSASEIKREIMLNHFGVNGLDLKGPIFNVEFEMHREYLRQYGIDTIEDALARAEQLFTKACELIRLIDPDTLSASELKANRKRAKTLQIWQEIKEGYSIDAFMQVDTPLEKVEQISSRYSLEDAERSIKRIITRLLVHGNHPTLFYFLDVLQKARDELELRRNAKELHPKYPPESFEEELKALNRDALESLERRLELEMQQTEIGDLYYEELSYHYTAVFNEFVRRGLRRDF</sequence>
<dbReference type="RefSeq" id="WP_345972233.1">
    <property type="nucleotide sequence ID" value="NZ_CP147920.1"/>
</dbReference>
<gene>
    <name evidence="1" type="ORF">WCY31_09780</name>
</gene>
<organism evidence="1 2">
    <name type="scientific">Sulfurimonas diazotrophicus</name>
    <dbReference type="NCBI Taxonomy" id="3131939"/>
    <lineage>
        <taxon>Bacteria</taxon>
        <taxon>Pseudomonadati</taxon>
        <taxon>Campylobacterota</taxon>
        <taxon>Epsilonproteobacteria</taxon>
        <taxon>Campylobacterales</taxon>
        <taxon>Sulfurimonadaceae</taxon>
        <taxon>Sulfurimonas</taxon>
    </lineage>
</organism>
<protein>
    <submittedName>
        <fullName evidence="1">Uncharacterized protein</fullName>
    </submittedName>
</protein>
<keyword evidence="2" id="KW-1185">Reference proteome</keyword>
<evidence type="ECO:0000313" key="1">
    <source>
        <dbReference type="EMBL" id="XAU14531.1"/>
    </source>
</evidence>
<proteinExistence type="predicted"/>
<evidence type="ECO:0000313" key="2">
    <source>
        <dbReference type="Proteomes" id="UP001447842"/>
    </source>
</evidence>
<dbReference type="EMBL" id="CP147920">
    <property type="protein sequence ID" value="XAU14531.1"/>
    <property type="molecule type" value="Genomic_DNA"/>
</dbReference>
<reference evidence="1 2" key="1">
    <citation type="submission" date="2024-03" db="EMBL/GenBank/DDBJ databases">
        <title>Sulfurimonas sp. HSL3-1.</title>
        <authorList>
            <person name="Wang S."/>
        </authorList>
    </citation>
    <scope>NUCLEOTIDE SEQUENCE [LARGE SCALE GENOMIC DNA]</scope>
    <source>
        <strain evidence="1 2">HSL3-1</strain>
    </source>
</reference>
<name>A0ABZ3H7K7_9BACT</name>
<accession>A0ABZ3H7K7</accession>